<evidence type="ECO:0000313" key="1">
    <source>
        <dbReference type="EMBL" id="KAF6806034.1"/>
    </source>
</evidence>
<organism evidence="1 2">
    <name type="scientific">Colletotrichum sojae</name>
    <dbReference type="NCBI Taxonomy" id="2175907"/>
    <lineage>
        <taxon>Eukaryota</taxon>
        <taxon>Fungi</taxon>
        <taxon>Dikarya</taxon>
        <taxon>Ascomycota</taxon>
        <taxon>Pezizomycotina</taxon>
        <taxon>Sordariomycetes</taxon>
        <taxon>Hypocreomycetidae</taxon>
        <taxon>Glomerellales</taxon>
        <taxon>Glomerellaceae</taxon>
        <taxon>Colletotrichum</taxon>
        <taxon>Colletotrichum orchidearum species complex</taxon>
    </lineage>
</organism>
<gene>
    <name evidence="1" type="ORF">CSOJ01_09100</name>
</gene>
<accession>A0A8H6J3W5</accession>
<sequence length="209" mass="23773">MAKVRVDLKLDHEAAYVANLRKTVQKITDEQMDRIVKEREGKQSGRYAPLDPVAAQAYRFDRAYQVKDRFALLGLYRVLVRTLNLDPVDIQKWIEQDTMIARLDGLQKKHATATDTPADLAASLDWFLQHKYIFDDVATEKDHDAVMKAMEAAMKASPAGSDFAKLCQESADSTKLMQEDMDARAENGEYIAYILTRPHVDNKSVMLYS</sequence>
<keyword evidence="2" id="KW-1185">Reference proteome</keyword>
<evidence type="ECO:0000313" key="2">
    <source>
        <dbReference type="Proteomes" id="UP000652219"/>
    </source>
</evidence>
<protein>
    <submittedName>
        <fullName evidence="1">Uncharacterized protein</fullName>
    </submittedName>
</protein>
<proteinExistence type="predicted"/>
<dbReference type="EMBL" id="WIGN01000168">
    <property type="protein sequence ID" value="KAF6806034.1"/>
    <property type="molecule type" value="Genomic_DNA"/>
</dbReference>
<comment type="caution">
    <text evidence="1">The sequence shown here is derived from an EMBL/GenBank/DDBJ whole genome shotgun (WGS) entry which is preliminary data.</text>
</comment>
<dbReference type="Proteomes" id="UP000652219">
    <property type="component" value="Unassembled WGS sequence"/>
</dbReference>
<name>A0A8H6J3W5_9PEZI</name>
<reference evidence="1 2" key="1">
    <citation type="journal article" date="2020" name="Phytopathology">
        <title>Genome Sequence Resources of Colletotrichum truncatum, C. plurivorum, C. musicola, and C. sojae: Four Species Pathogenic to Soybean (Glycine max).</title>
        <authorList>
            <person name="Rogerio F."/>
            <person name="Boufleur T.R."/>
            <person name="Ciampi-Guillardi M."/>
            <person name="Sukno S.A."/>
            <person name="Thon M.R."/>
            <person name="Massola Junior N.S."/>
            <person name="Baroncelli R."/>
        </authorList>
    </citation>
    <scope>NUCLEOTIDE SEQUENCE [LARGE SCALE GENOMIC DNA]</scope>
    <source>
        <strain evidence="1 2">LFN0009</strain>
    </source>
</reference>
<dbReference type="AlphaFoldDB" id="A0A8H6J3W5"/>